<dbReference type="InterPro" id="IPR058624">
    <property type="entry name" value="MdtA-like_HH"/>
</dbReference>
<dbReference type="InterPro" id="IPR058625">
    <property type="entry name" value="MdtA-like_BSH"/>
</dbReference>
<evidence type="ECO:0000259" key="5">
    <source>
        <dbReference type="Pfam" id="PF25954"/>
    </source>
</evidence>
<dbReference type="InterPro" id="IPR006143">
    <property type="entry name" value="RND_pump_MFP"/>
</dbReference>
<feature type="compositionally biased region" description="Pro residues" evidence="2">
    <location>
        <begin position="334"/>
        <end position="344"/>
    </location>
</feature>
<dbReference type="Gene3D" id="1.10.287.470">
    <property type="entry name" value="Helix hairpin bin"/>
    <property type="match status" value="1"/>
</dbReference>
<dbReference type="Pfam" id="PF25876">
    <property type="entry name" value="HH_MFP_RND"/>
    <property type="match status" value="1"/>
</dbReference>
<proteinExistence type="inferred from homology"/>
<evidence type="ECO:0000256" key="1">
    <source>
        <dbReference type="ARBA" id="ARBA00009477"/>
    </source>
</evidence>
<keyword evidence="7" id="KW-1185">Reference proteome</keyword>
<reference evidence="6 7" key="1">
    <citation type="submission" date="2022-05" db="EMBL/GenBank/DDBJ databases">
        <title>Microbulbifer sp. nov., isolated from sponge.</title>
        <authorList>
            <person name="Gao L."/>
        </authorList>
    </citation>
    <scope>NUCLEOTIDE SEQUENCE [LARGE SCALE GENOMIC DNA]</scope>
    <source>
        <strain evidence="6 7">MI-G</strain>
    </source>
</reference>
<evidence type="ECO:0000259" key="4">
    <source>
        <dbReference type="Pfam" id="PF25917"/>
    </source>
</evidence>
<dbReference type="SUPFAM" id="SSF111369">
    <property type="entry name" value="HlyD-like secretion proteins"/>
    <property type="match status" value="1"/>
</dbReference>
<dbReference type="PANTHER" id="PTHR30469">
    <property type="entry name" value="MULTIDRUG RESISTANCE PROTEIN MDTA"/>
    <property type="match status" value="1"/>
</dbReference>
<comment type="similarity">
    <text evidence="1">Belongs to the membrane fusion protein (MFP) (TC 8.A.1) family.</text>
</comment>
<sequence length="344" mass="37176">MMNQFLDTMPLPAATVTSTTATIQSWREDLSGVGTVRAINGVEVTTEAEGVVSAIHFKSGQYAHKGDLLAEIFAEPEKAQLQVLDAELRLARRNFARIDTLTKRGVTTEADLDSARSTLDQVVANIEVQRARVDQRRVVAPFSGVLGIRRIDLGQNVSPGEAVVSLQQLDPIFVDFSLPEQAYSMVKPGIAVVLTTDAFPGNTYHGKITAVDPQVDNTTRNFLIQATLNNPKKHLRPGMFAQVAVLVDASRQVLVVPRTALVFASYGVSVFVLEKDAQSGEMVANKRFVKTGEERGDLVEIVQGLLQGDVVASSGLLKLRNGGPAIINNENKPPDNPAPKPDNS</sequence>
<dbReference type="Proteomes" id="UP001321520">
    <property type="component" value="Chromosome"/>
</dbReference>
<dbReference type="Pfam" id="PF25954">
    <property type="entry name" value="Beta-barrel_RND_2"/>
    <property type="match status" value="1"/>
</dbReference>
<feature type="domain" description="CusB-like beta-barrel" evidence="5">
    <location>
        <begin position="173"/>
        <end position="244"/>
    </location>
</feature>
<dbReference type="PANTHER" id="PTHR30469:SF11">
    <property type="entry name" value="BLL4320 PROTEIN"/>
    <property type="match status" value="1"/>
</dbReference>
<dbReference type="NCBIfam" id="TIGR01730">
    <property type="entry name" value="RND_mfp"/>
    <property type="match status" value="1"/>
</dbReference>
<organism evidence="6 7">
    <name type="scientific">Microbulbifer spongiae</name>
    <dbReference type="NCBI Taxonomy" id="2944933"/>
    <lineage>
        <taxon>Bacteria</taxon>
        <taxon>Pseudomonadati</taxon>
        <taxon>Pseudomonadota</taxon>
        <taxon>Gammaproteobacteria</taxon>
        <taxon>Cellvibrionales</taxon>
        <taxon>Microbulbiferaceae</taxon>
        <taxon>Microbulbifer</taxon>
    </lineage>
</organism>
<gene>
    <name evidence="6" type="ORF">M8T91_02185</name>
</gene>
<dbReference type="Gene3D" id="2.40.420.20">
    <property type="match status" value="1"/>
</dbReference>
<feature type="region of interest" description="Disordered" evidence="2">
    <location>
        <begin position="323"/>
        <end position="344"/>
    </location>
</feature>
<protein>
    <submittedName>
        <fullName evidence="6">Efflux RND transporter periplasmic adaptor subunit</fullName>
    </submittedName>
</protein>
<dbReference type="RefSeq" id="WP_301416395.1">
    <property type="nucleotide sequence ID" value="NZ_CP098023.1"/>
</dbReference>
<evidence type="ECO:0000259" key="3">
    <source>
        <dbReference type="Pfam" id="PF25876"/>
    </source>
</evidence>
<evidence type="ECO:0000313" key="7">
    <source>
        <dbReference type="Proteomes" id="UP001321520"/>
    </source>
</evidence>
<dbReference type="EMBL" id="CP098023">
    <property type="protein sequence ID" value="WKD50264.1"/>
    <property type="molecule type" value="Genomic_DNA"/>
</dbReference>
<dbReference type="InterPro" id="IPR058792">
    <property type="entry name" value="Beta-barrel_RND_2"/>
</dbReference>
<evidence type="ECO:0000256" key="2">
    <source>
        <dbReference type="SAM" id="MobiDB-lite"/>
    </source>
</evidence>
<dbReference type="Gene3D" id="2.40.50.100">
    <property type="match status" value="1"/>
</dbReference>
<evidence type="ECO:0000313" key="6">
    <source>
        <dbReference type="EMBL" id="WKD50264.1"/>
    </source>
</evidence>
<feature type="domain" description="Multidrug resistance protein MdtA-like alpha-helical hairpin" evidence="3">
    <location>
        <begin position="78"/>
        <end position="135"/>
    </location>
</feature>
<dbReference type="Gene3D" id="2.40.30.170">
    <property type="match status" value="1"/>
</dbReference>
<accession>A0ABY9EFG8</accession>
<dbReference type="Pfam" id="PF25917">
    <property type="entry name" value="BSH_RND"/>
    <property type="match status" value="1"/>
</dbReference>
<feature type="domain" description="Multidrug resistance protein MdtA-like barrel-sandwich hybrid" evidence="4">
    <location>
        <begin position="41"/>
        <end position="162"/>
    </location>
</feature>
<name>A0ABY9EFG8_9GAMM</name>